<evidence type="ECO:0000313" key="2">
    <source>
        <dbReference type="EMBL" id="MBF8735036.1"/>
    </source>
</evidence>
<dbReference type="InterPro" id="IPR013974">
    <property type="entry name" value="SAF"/>
</dbReference>
<name>A0AAW4BQA4_PSEPU</name>
<dbReference type="InterPro" id="IPR017592">
    <property type="entry name" value="Pilus_assmbl_Flp-typ_CpaB"/>
</dbReference>
<organism evidence="2 3">
    <name type="scientific">Pseudomonas putida</name>
    <name type="common">Arthrobacter siderocapsulatus</name>
    <dbReference type="NCBI Taxonomy" id="303"/>
    <lineage>
        <taxon>Bacteria</taxon>
        <taxon>Pseudomonadati</taxon>
        <taxon>Pseudomonadota</taxon>
        <taxon>Gammaproteobacteria</taxon>
        <taxon>Pseudomonadales</taxon>
        <taxon>Pseudomonadaceae</taxon>
        <taxon>Pseudomonas</taxon>
    </lineage>
</organism>
<dbReference type="Gene3D" id="3.90.1210.10">
    <property type="entry name" value="Antifreeze-like/N-acetylneuraminic acid synthase C-terminal domain"/>
    <property type="match status" value="1"/>
</dbReference>
<dbReference type="Pfam" id="PF16976">
    <property type="entry name" value="RcpC"/>
    <property type="match status" value="1"/>
</dbReference>
<dbReference type="NCBIfam" id="TIGR03177">
    <property type="entry name" value="pilus_cpaB"/>
    <property type="match status" value="1"/>
</dbReference>
<dbReference type="Pfam" id="PF08666">
    <property type="entry name" value="SAF"/>
    <property type="match status" value="1"/>
</dbReference>
<comment type="caution">
    <text evidence="2">The sequence shown here is derived from an EMBL/GenBank/DDBJ whole genome shotgun (WGS) entry which is preliminary data.</text>
</comment>
<dbReference type="CDD" id="cd11614">
    <property type="entry name" value="SAF_CpaB_FlgA_like"/>
    <property type="match status" value="1"/>
</dbReference>
<feature type="domain" description="SAF" evidence="1">
    <location>
        <begin position="40"/>
        <end position="102"/>
    </location>
</feature>
<gene>
    <name evidence="2" type="primary">cpaB</name>
    <name evidence="2" type="ORF">IR015_06385</name>
</gene>
<proteinExistence type="predicted"/>
<reference evidence="2" key="1">
    <citation type="submission" date="2020-10" db="EMBL/GenBank/DDBJ databases">
        <title>Genome sequences of Pseudomonas isolates.</title>
        <authorList>
            <person name="Wessels L."/>
            <person name="Reich F."/>
            <person name="Hammerl J."/>
        </authorList>
    </citation>
    <scope>NUCLEOTIDE SEQUENCE</scope>
    <source>
        <strain evidence="2">20-MO00640-0</strain>
    </source>
</reference>
<dbReference type="SMART" id="SM00858">
    <property type="entry name" value="SAF"/>
    <property type="match status" value="1"/>
</dbReference>
<dbReference type="EMBL" id="JADLKB010000004">
    <property type="protein sequence ID" value="MBF8735036.1"/>
    <property type="molecule type" value="Genomic_DNA"/>
</dbReference>
<accession>A0AAW4BQA4</accession>
<dbReference type="AlphaFoldDB" id="A0AAW4BQA4"/>
<evidence type="ECO:0000313" key="3">
    <source>
        <dbReference type="Proteomes" id="UP000639504"/>
    </source>
</evidence>
<dbReference type="InterPro" id="IPR031571">
    <property type="entry name" value="RcpC_dom"/>
</dbReference>
<protein>
    <submittedName>
        <fullName evidence="2">Flp pilus assembly protein CpaB</fullName>
    </submittedName>
</protein>
<dbReference type="RefSeq" id="WP_046614813.1">
    <property type="nucleotide sequence ID" value="NZ_BSKK01000014.1"/>
</dbReference>
<dbReference type="Proteomes" id="UP000639504">
    <property type="component" value="Unassembled WGS sequence"/>
</dbReference>
<sequence>MSARTLILVAVSLSLGLGAALMANNWLNGRLNAAPDDNMKNVVVATVEIPFGQMIEAQQVAIVRMPKDAVPDDAFDSNEKVVGKIATFALLRGDVLRSARLAEHLGGSTLASLIAPDKRAISVRVDDVVGVGGFLLPGNRVDVLATKQSNGGSNDAESRTILQDLRVLAVDQTAGTDKTQPVVVRAVTLEMSAKEAEVLVRAQSEGKLQLALRNPLDARKQAPAVAAVEPVKAATPAFKPQPRPVVNRSSDGGSVTIIRGTEVEVAKARF</sequence>
<evidence type="ECO:0000259" key="1">
    <source>
        <dbReference type="SMART" id="SM00858"/>
    </source>
</evidence>